<dbReference type="PANTHER" id="PTHR46494">
    <property type="entry name" value="CORA FAMILY METAL ION TRANSPORTER (EUROFUNG)"/>
    <property type="match status" value="1"/>
</dbReference>
<dbReference type="InterPro" id="IPR004488">
    <property type="entry name" value="Mg/Co-transport_prot_CorA"/>
</dbReference>
<organism evidence="10 11">
    <name type="scientific">Mesorhizobium qingshengii</name>
    <dbReference type="NCBI Taxonomy" id="1165689"/>
    <lineage>
        <taxon>Bacteria</taxon>
        <taxon>Pseudomonadati</taxon>
        <taxon>Pseudomonadota</taxon>
        <taxon>Alphaproteobacteria</taxon>
        <taxon>Hyphomicrobiales</taxon>
        <taxon>Phyllobacteriaceae</taxon>
        <taxon>Mesorhizobium</taxon>
    </lineage>
</organism>
<dbReference type="SUPFAM" id="SSF144083">
    <property type="entry name" value="Magnesium transport protein CorA, transmembrane region"/>
    <property type="match status" value="1"/>
</dbReference>
<proteinExistence type="inferred from homology"/>
<dbReference type="Pfam" id="PF01544">
    <property type="entry name" value="CorA"/>
    <property type="match status" value="1"/>
</dbReference>
<dbReference type="CDD" id="cd12828">
    <property type="entry name" value="TmCorA-like_1"/>
    <property type="match status" value="1"/>
</dbReference>
<evidence type="ECO:0000256" key="6">
    <source>
        <dbReference type="ARBA" id="ARBA00022989"/>
    </source>
</evidence>
<dbReference type="GO" id="GO:0005886">
    <property type="term" value="C:plasma membrane"/>
    <property type="evidence" value="ECO:0007669"/>
    <property type="project" value="UniProtKB-SubCell"/>
</dbReference>
<evidence type="ECO:0000256" key="7">
    <source>
        <dbReference type="ARBA" id="ARBA00023136"/>
    </source>
</evidence>
<dbReference type="AlphaFoldDB" id="A0A1G5YLP4"/>
<dbReference type="EMBL" id="FMXM01000010">
    <property type="protein sequence ID" value="SDA83284.1"/>
    <property type="molecule type" value="Genomic_DNA"/>
</dbReference>
<dbReference type="NCBIfam" id="TIGR00383">
    <property type="entry name" value="corA"/>
    <property type="match status" value="1"/>
</dbReference>
<comment type="similarity">
    <text evidence="2 8">Belongs to the CorA metal ion transporter (MIT) (TC 1.A.35) family.</text>
</comment>
<keyword evidence="8" id="KW-0406">Ion transport</keyword>
<evidence type="ECO:0000256" key="8">
    <source>
        <dbReference type="RuleBase" id="RU362010"/>
    </source>
</evidence>
<dbReference type="Gene3D" id="1.20.58.340">
    <property type="entry name" value="Magnesium transport protein CorA, transmembrane region"/>
    <property type="match status" value="2"/>
</dbReference>
<evidence type="ECO:0000313" key="11">
    <source>
        <dbReference type="Proteomes" id="UP000198588"/>
    </source>
</evidence>
<dbReference type="InterPro" id="IPR002523">
    <property type="entry name" value="MgTranspt_CorA/ZnTranspt_ZntB"/>
</dbReference>
<keyword evidence="6 8" id="KW-1133">Transmembrane helix</keyword>
<dbReference type="RefSeq" id="WP_091579595.1">
    <property type="nucleotide sequence ID" value="NZ_FMXM01000010.1"/>
</dbReference>
<dbReference type="PANTHER" id="PTHR46494:SF1">
    <property type="entry name" value="CORA FAMILY METAL ION TRANSPORTER (EUROFUNG)"/>
    <property type="match status" value="1"/>
</dbReference>
<evidence type="ECO:0000313" key="10">
    <source>
        <dbReference type="EMBL" id="SDA83284.1"/>
    </source>
</evidence>
<keyword evidence="4 8" id="KW-1003">Cell membrane</keyword>
<dbReference type="GO" id="GO:0050897">
    <property type="term" value="F:cobalt ion binding"/>
    <property type="evidence" value="ECO:0007669"/>
    <property type="project" value="TreeGrafter"/>
</dbReference>
<comment type="function">
    <text evidence="8">Mediates influx of magnesium ions.</text>
</comment>
<evidence type="ECO:0000256" key="4">
    <source>
        <dbReference type="ARBA" id="ARBA00022475"/>
    </source>
</evidence>
<dbReference type="STRING" id="1165689.SAMN02927914_03419"/>
<reference evidence="10 11" key="1">
    <citation type="submission" date="2016-10" db="EMBL/GenBank/DDBJ databases">
        <authorList>
            <person name="de Groot N.N."/>
        </authorList>
    </citation>
    <scope>NUCLEOTIDE SEQUENCE [LARGE SCALE GENOMIC DNA]</scope>
    <source>
        <strain evidence="10 11">CGMCC 1.12097</strain>
    </source>
</reference>
<dbReference type="FunFam" id="1.20.58.340:FF:000012">
    <property type="entry name" value="Magnesium transport protein CorA"/>
    <property type="match status" value="1"/>
</dbReference>
<evidence type="ECO:0000256" key="5">
    <source>
        <dbReference type="ARBA" id="ARBA00022692"/>
    </source>
</evidence>
<dbReference type="GO" id="GO:0015087">
    <property type="term" value="F:cobalt ion transmembrane transporter activity"/>
    <property type="evidence" value="ECO:0007669"/>
    <property type="project" value="UniProtKB-UniRule"/>
</dbReference>
<evidence type="ECO:0000256" key="2">
    <source>
        <dbReference type="ARBA" id="ARBA00009765"/>
    </source>
</evidence>
<keyword evidence="3 8" id="KW-0813">Transport</keyword>
<dbReference type="InterPro" id="IPR045863">
    <property type="entry name" value="CorA_TM1_TM2"/>
</dbReference>
<keyword evidence="8" id="KW-0460">Magnesium</keyword>
<accession>A0A1G5YLP4</accession>
<dbReference type="OrthoDB" id="9803416at2"/>
<feature type="transmembrane region" description="Helical" evidence="8">
    <location>
        <begin position="338"/>
        <end position="358"/>
    </location>
</feature>
<protein>
    <recommendedName>
        <fullName evidence="8">Magnesium transport protein CorA</fullName>
    </recommendedName>
</protein>
<keyword evidence="7 8" id="KW-0472">Membrane</keyword>
<evidence type="ECO:0000256" key="3">
    <source>
        <dbReference type="ARBA" id="ARBA00022448"/>
    </source>
</evidence>
<feature type="region of interest" description="Disordered" evidence="9">
    <location>
        <begin position="1"/>
        <end position="28"/>
    </location>
</feature>
<evidence type="ECO:0000256" key="9">
    <source>
        <dbReference type="SAM" id="MobiDB-lite"/>
    </source>
</evidence>
<gene>
    <name evidence="8" type="primary">corA</name>
    <name evidence="10" type="ORF">SAMN02927914_03419</name>
</gene>
<feature type="transmembrane region" description="Helical" evidence="8">
    <location>
        <begin position="297"/>
        <end position="318"/>
    </location>
</feature>
<dbReference type="GO" id="GO:0000287">
    <property type="term" value="F:magnesium ion binding"/>
    <property type="evidence" value="ECO:0007669"/>
    <property type="project" value="TreeGrafter"/>
</dbReference>
<dbReference type="Gene3D" id="3.30.460.20">
    <property type="entry name" value="CorA soluble domain-like"/>
    <property type="match status" value="1"/>
</dbReference>
<comment type="subcellular location">
    <subcellularLocation>
        <location evidence="1">Cell membrane</location>
        <topology evidence="1">Multi-pass membrane protein</topology>
    </subcellularLocation>
    <subcellularLocation>
        <location evidence="8">Membrane</location>
        <topology evidence="8">Multi-pass membrane protein</topology>
    </subcellularLocation>
</comment>
<dbReference type="GO" id="GO:0015095">
    <property type="term" value="F:magnesium ion transmembrane transporter activity"/>
    <property type="evidence" value="ECO:0007669"/>
    <property type="project" value="UniProtKB-UniRule"/>
</dbReference>
<dbReference type="SUPFAM" id="SSF143865">
    <property type="entry name" value="CorA soluble domain-like"/>
    <property type="match status" value="1"/>
</dbReference>
<name>A0A1G5YLP4_9HYPH</name>
<sequence>MTKAETVKKRAPARTRRPPVGASPGTLIADPTARRSELRLTLISPQKFKTIDNASIDDVAANCEKWPIIWLDCTGLASISLIEEIGRIFSLHPLALEDVVNTGQRPKVDFFEDHAFVVVRMIDDVTAHRYEQIAVFFGKGFVVTFQEREGDPFDPVRKRIESSAPNRLRARGADYLAYALIDAIVDSYFPPIETAGDLVDSIEDEMMNTPHKHQMRQLHELRRDANVLKGVLWPMRDALATLIRNDVPYVKAETKVFLNDTLDHSLRLIELVETQRDMLTGLIEMHLSLSQARTNDVISYLTIVSVIFMPLTFLVGVWGMNFSPDASPWNMPELRSYYGYPAALVFMLLVAIGLISFFRWKKWL</sequence>
<dbReference type="InterPro" id="IPR045861">
    <property type="entry name" value="CorA_cytoplasmic_dom"/>
</dbReference>
<evidence type="ECO:0000256" key="1">
    <source>
        <dbReference type="ARBA" id="ARBA00004651"/>
    </source>
</evidence>
<dbReference type="Proteomes" id="UP000198588">
    <property type="component" value="Unassembled WGS sequence"/>
</dbReference>
<keyword evidence="5 8" id="KW-0812">Transmembrane</keyword>